<keyword evidence="2" id="KW-0413">Isomerase</keyword>
<dbReference type="PANTHER" id="PTHR21198">
    <property type="entry name" value="GLUTAMATE RACEMASE"/>
    <property type="match status" value="1"/>
</dbReference>
<comment type="caution">
    <text evidence="3">The sequence shown here is derived from an EMBL/GenBank/DDBJ whole genome shotgun (WGS) entry which is preliminary data.</text>
</comment>
<evidence type="ECO:0000313" key="3">
    <source>
        <dbReference type="EMBL" id="RKS98061.1"/>
    </source>
</evidence>
<dbReference type="InterPro" id="IPR033134">
    <property type="entry name" value="Asp/Glu_racemase_AS_2"/>
</dbReference>
<dbReference type="SUPFAM" id="SSF53681">
    <property type="entry name" value="Aspartate/glutamate racemase"/>
    <property type="match status" value="2"/>
</dbReference>
<dbReference type="PANTHER" id="PTHR21198:SF7">
    <property type="entry name" value="ASPARTATE-GLUTAMATE RACEMASE FAMILY"/>
    <property type="match status" value="1"/>
</dbReference>
<dbReference type="GO" id="GO:0047661">
    <property type="term" value="F:amino-acid racemase activity"/>
    <property type="evidence" value="ECO:0007669"/>
    <property type="project" value="InterPro"/>
</dbReference>
<dbReference type="NCBIfam" id="TIGR00035">
    <property type="entry name" value="asp_race"/>
    <property type="match status" value="1"/>
</dbReference>
<reference evidence="3 4" key="1">
    <citation type="submission" date="2018-10" db="EMBL/GenBank/DDBJ databases">
        <title>Genomic Encyclopedia of Archaeal and Bacterial Type Strains, Phase II (KMG-II): from individual species to whole genera.</title>
        <authorList>
            <person name="Goeker M."/>
        </authorList>
    </citation>
    <scope>NUCLEOTIDE SEQUENCE [LARGE SCALE GENOMIC DNA]</scope>
    <source>
        <strain evidence="3 4">DSM 14219</strain>
    </source>
</reference>
<organism evidence="3 4">
    <name type="scientific">Chryseobacterium defluvii</name>
    <dbReference type="NCBI Taxonomy" id="160396"/>
    <lineage>
        <taxon>Bacteria</taxon>
        <taxon>Pseudomonadati</taxon>
        <taxon>Bacteroidota</taxon>
        <taxon>Flavobacteriia</taxon>
        <taxon>Flavobacteriales</taxon>
        <taxon>Weeksellaceae</taxon>
        <taxon>Chryseobacterium group</taxon>
        <taxon>Chryseobacterium</taxon>
    </lineage>
</organism>
<dbReference type="AlphaFoldDB" id="A0A495SEU2"/>
<dbReference type="InterPro" id="IPR015942">
    <property type="entry name" value="Asp/Glu/hydantoin_racemase"/>
</dbReference>
<comment type="similarity">
    <text evidence="1">Belongs to the aspartate/glutamate racemases family.</text>
</comment>
<gene>
    <name evidence="3" type="ORF">BCF58_2198</name>
</gene>
<dbReference type="InterPro" id="IPR004380">
    <property type="entry name" value="Asp_race"/>
</dbReference>
<evidence type="ECO:0000313" key="4">
    <source>
        <dbReference type="Proteomes" id="UP000272428"/>
    </source>
</evidence>
<proteinExistence type="inferred from homology"/>
<name>A0A495SEU2_9FLAO</name>
<dbReference type="Proteomes" id="UP000272428">
    <property type="component" value="Unassembled WGS sequence"/>
</dbReference>
<evidence type="ECO:0000256" key="1">
    <source>
        <dbReference type="ARBA" id="ARBA00007847"/>
    </source>
</evidence>
<dbReference type="InterPro" id="IPR001920">
    <property type="entry name" value="Asp/Glu_race"/>
</dbReference>
<accession>A0A495SEU2</accession>
<dbReference type="PROSITE" id="PS00924">
    <property type="entry name" value="ASP_GLU_RACEMASE_2"/>
    <property type="match status" value="1"/>
</dbReference>
<evidence type="ECO:0000256" key="2">
    <source>
        <dbReference type="ARBA" id="ARBA00023235"/>
    </source>
</evidence>
<dbReference type="EMBL" id="RBXB01000002">
    <property type="protein sequence ID" value="RKS98061.1"/>
    <property type="molecule type" value="Genomic_DNA"/>
</dbReference>
<protein>
    <submittedName>
        <fullName evidence="3">Aspartate racemase</fullName>
    </submittedName>
</protein>
<sequence length="258" mass="28633">MINLSSNFITVSSSTNNNNNTNMEKANLKTLGLIGGTSWHSTVEYYSIMNQKTNDIFQNNTNPPLVLINLDQHHIHLLQQSGRWDSIAMILADACDRLQKAGAEAVLFCANTPHKVYDEVQRHSAIPILHIGDAIGNAITKMGLNQVGLIGTIFTMEEPFIIQWLKDKYNVDTIVPNDKEQRQELHSIIQKELSLGVLKPSTKKYVLDQMLSLKAGGAEGIILGCTEFPLLIQQEDIDIPIFNTTLLHAQAGVDFIIG</sequence>
<dbReference type="Gene3D" id="3.40.50.1860">
    <property type="match status" value="2"/>
</dbReference>
<keyword evidence="4" id="KW-1185">Reference proteome</keyword>
<dbReference type="Pfam" id="PF01177">
    <property type="entry name" value="Asp_Glu_race"/>
    <property type="match status" value="1"/>
</dbReference>
<dbReference type="OrthoDB" id="9803739at2"/>